<feature type="compositionally biased region" description="Polar residues" evidence="5">
    <location>
        <begin position="410"/>
        <end position="421"/>
    </location>
</feature>
<evidence type="ECO:0000313" key="7">
    <source>
        <dbReference type="EMBL" id="RFU53518.1"/>
    </source>
</evidence>
<dbReference type="InterPro" id="IPR041498">
    <property type="entry name" value="Big_6"/>
</dbReference>
<evidence type="ECO:0000256" key="4">
    <source>
        <dbReference type="ARBA" id="ARBA00022807"/>
    </source>
</evidence>
<proteinExistence type="inferred from homology"/>
<accession>A0A372KPI5</accession>
<keyword evidence="3" id="KW-0378">Hydrolase</keyword>
<dbReference type="GO" id="GO:0008234">
    <property type="term" value="F:cysteine-type peptidase activity"/>
    <property type="evidence" value="ECO:0007669"/>
    <property type="project" value="UniProtKB-KW"/>
</dbReference>
<dbReference type="Pfam" id="PF17936">
    <property type="entry name" value="Big_6"/>
    <property type="match status" value="1"/>
</dbReference>
<dbReference type="EMBL" id="QVQZ01000006">
    <property type="protein sequence ID" value="RFU53518.1"/>
    <property type="molecule type" value="Genomic_DNA"/>
</dbReference>
<comment type="similarity">
    <text evidence="1">Belongs to the peptidase C40 family.</text>
</comment>
<evidence type="ECO:0000256" key="1">
    <source>
        <dbReference type="ARBA" id="ARBA00007074"/>
    </source>
</evidence>
<dbReference type="AlphaFoldDB" id="A0A372KPI5"/>
<dbReference type="SUPFAM" id="SSF54001">
    <property type="entry name" value="Cysteine proteinases"/>
    <property type="match status" value="1"/>
</dbReference>
<comment type="caution">
    <text evidence="7">The sequence shown here is derived from an EMBL/GenBank/DDBJ whole genome shotgun (WGS) entry which is preliminary data.</text>
</comment>
<name>A0A372KPI5_9STRE</name>
<dbReference type="Gene3D" id="2.60.40.10">
    <property type="entry name" value="Immunoglobulins"/>
    <property type="match status" value="1"/>
</dbReference>
<gene>
    <name evidence="7" type="ORF">DDV23_03990</name>
</gene>
<evidence type="ECO:0000256" key="2">
    <source>
        <dbReference type="ARBA" id="ARBA00022670"/>
    </source>
</evidence>
<evidence type="ECO:0000313" key="8">
    <source>
        <dbReference type="Proteomes" id="UP000262901"/>
    </source>
</evidence>
<keyword evidence="2" id="KW-0645">Protease</keyword>
<feature type="domain" description="NlpC/P60" evidence="6">
    <location>
        <begin position="149"/>
        <end position="338"/>
    </location>
</feature>
<dbReference type="InterPro" id="IPR000064">
    <property type="entry name" value="NLP_P60_dom"/>
</dbReference>
<organism evidence="7 8">
    <name type="scientific">Streptococcus chenjunshii</name>
    <dbReference type="NCBI Taxonomy" id="2173853"/>
    <lineage>
        <taxon>Bacteria</taxon>
        <taxon>Bacillati</taxon>
        <taxon>Bacillota</taxon>
        <taxon>Bacilli</taxon>
        <taxon>Lactobacillales</taxon>
        <taxon>Streptococcaceae</taxon>
        <taxon>Streptococcus</taxon>
    </lineage>
</organism>
<evidence type="ECO:0000256" key="5">
    <source>
        <dbReference type="SAM" id="MobiDB-lite"/>
    </source>
</evidence>
<dbReference type="InterPro" id="IPR013783">
    <property type="entry name" value="Ig-like_fold"/>
</dbReference>
<reference evidence="7 8" key="1">
    <citation type="submission" date="2018-08" db="EMBL/GenBank/DDBJ databases">
        <title>Draft genome of Streptococcus sp. nov. Z1.</title>
        <authorList>
            <person name="Tian Z."/>
        </authorList>
    </citation>
    <scope>NUCLEOTIDE SEQUENCE [LARGE SCALE GENOMIC DNA]</scope>
    <source>
        <strain evidence="8">Z1(2018)</strain>
    </source>
</reference>
<dbReference type="Gene3D" id="3.90.1720.10">
    <property type="entry name" value="endopeptidase domain like (from Nostoc punctiforme)"/>
    <property type="match status" value="1"/>
</dbReference>
<protein>
    <recommendedName>
        <fullName evidence="6">NlpC/P60 domain-containing protein</fullName>
    </recommendedName>
</protein>
<keyword evidence="4" id="KW-0788">Thiol protease</keyword>
<dbReference type="InterPro" id="IPR038765">
    <property type="entry name" value="Papain-like_cys_pep_sf"/>
</dbReference>
<dbReference type="GO" id="GO:0006508">
    <property type="term" value="P:proteolysis"/>
    <property type="evidence" value="ECO:0007669"/>
    <property type="project" value="UniProtKB-KW"/>
</dbReference>
<dbReference type="Proteomes" id="UP000262901">
    <property type="component" value="Unassembled WGS sequence"/>
</dbReference>
<sequence length="429" mass="47193">MFTTVPVLLLYFNEGRLNEMTILGKMPQFGTIAISAVLTFSLIAAIPERSVLHAETTEQKTEMRDDAVSETSDNVTQVDTYYKLMHTKGLSGIVRTRGHMSVDDGAGMTYIIKEEKPTGVSENIAVPTIDGKWAVPIDLRTGPTGDYHSEAAEDAVKRAQTFADAGTQLKWDPTRFPPLKDGIVHRETTSPYPITCSSFVGQVLAGYDFSHTTYVEDENTVVGDYVDFGAPTASFDWQAWRLAKWLTTESSQTDVWLNNPENPQYQKGDILFFSKQDPEGEDTTGKYYGNIFHTAIYLGEGKIMHSHDEDDNDNHPGVAVEDLNSYLQSKLSFVARPKYTDYQKPQFSPVTAGDRTVSGQAQPNIKVTVVFADGTTAEITSGSDGSYTAAVPEGTVLQENDELKVYSTNAAQNKSETSSIRVSAIEAPE</sequence>
<evidence type="ECO:0000259" key="6">
    <source>
        <dbReference type="PROSITE" id="PS51935"/>
    </source>
</evidence>
<evidence type="ECO:0000256" key="3">
    <source>
        <dbReference type="ARBA" id="ARBA00022801"/>
    </source>
</evidence>
<dbReference type="PROSITE" id="PS51935">
    <property type="entry name" value="NLPC_P60"/>
    <property type="match status" value="1"/>
</dbReference>
<feature type="region of interest" description="Disordered" evidence="5">
    <location>
        <begin position="410"/>
        <end position="429"/>
    </location>
</feature>